<gene>
    <name evidence="2" type="ORF">J42TS3_04080</name>
</gene>
<dbReference type="Proteomes" id="UP000679992">
    <property type="component" value="Unassembled WGS sequence"/>
</dbReference>
<dbReference type="EMBL" id="BOSL01000001">
    <property type="protein sequence ID" value="GIP51373.1"/>
    <property type="molecule type" value="Genomic_DNA"/>
</dbReference>
<evidence type="ECO:0000313" key="3">
    <source>
        <dbReference type="Proteomes" id="UP000679992"/>
    </source>
</evidence>
<dbReference type="Pfam" id="PF14526">
    <property type="entry name" value="Cass2"/>
    <property type="match status" value="1"/>
</dbReference>
<protein>
    <recommendedName>
        <fullName evidence="1">AraC effector-binding domain-containing protein</fullName>
    </recommendedName>
</protein>
<dbReference type="PANTHER" id="PTHR36444">
    <property type="entry name" value="TRANSCRIPTIONAL REGULATOR PROTEIN YOBU-RELATED"/>
    <property type="match status" value="1"/>
</dbReference>
<reference evidence="2 3" key="1">
    <citation type="submission" date="2021-03" db="EMBL/GenBank/DDBJ databases">
        <title>Antimicrobial resistance genes in bacteria isolated from Japanese honey, and their potential for conferring macrolide and lincosamide resistance in the American foulbrood pathogen Paenibacillus larvae.</title>
        <authorList>
            <person name="Okamoto M."/>
            <person name="Kumagai M."/>
            <person name="Kanamori H."/>
            <person name="Takamatsu D."/>
        </authorList>
    </citation>
    <scope>NUCLEOTIDE SEQUENCE [LARGE SCALE GENOMIC DNA]</scope>
    <source>
        <strain evidence="2 3">J42TS3</strain>
    </source>
</reference>
<dbReference type="InterPro" id="IPR011256">
    <property type="entry name" value="Reg_factor_effector_dom_sf"/>
</dbReference>
<dbReference type="InterPro" id="IPR010499">
    <property type="entry name" value="AraC_E-bd"/>
</dbReference>
<sequence>MPKTYVQQKDIRLTGISVRTTNAEEAGPNGRLPELWDRYFREREIIPAAAGENGTGNNTLYALYIDYESDASGAYTVIIGHEQGTEKAGDQELHESGIEYTDLTKSGLLQAVIPASEFIVFETRRGPVQTVVAEAWGRIWAYFEDAQEKRAFTGDYELYDLRDFDPGNAVVSIYIAVQS</sequence>
<dbReference type="SMART" id="SM00871">
    <property type="entry name" value="AraC_E_bind"/>
    <property type="match status" value="1"/>
</dbReference>
<organism evidence="2 3">
    <name type="scientific">Paenibacillus vini</name>
    <dbReference type="NCBI Taxonomy" id="1476024"/>
    <lineage>
        <taxon>Bacteria</taxon>
        <taxon>Bacillati</taxon>
        <taxon>Bacillota</taxon>
        <taxon>Bacilli</taxon>
        <taxon>Bacillales</taxon>
        <taxon>Paenibacillaceae</taxon>
        <taxon>Paenibacillus</taxon>
    </lineage>
</organism>
<dbReference type="Gene3D" id="3.20.80.10">
    <property type="entry name" value="Regulatory factor, effector binding domain"/>
    <property type="match status" value="1"/>
</dbReference>
<dbReference type="InterPro" id="IPR053182">
    <property type="entry name" value="YobU-like_regulator"/>
</dbReference>
<dbReference type="InterPro" id="IPR029441">
    <property type="entry name" value="Cass2"/>
</dbReference>
<dbReference type="SUPFAM" id="SSF55136">
    <property type="entry name" value="Probable bacterial effector-binding domain"/>
    <property type="match status" value="1"/>
</dbReference>
<evidence type="ECO:0000259" key="1">
    <source>
        <dbReference type="SMART" id="SM00871"/>
    </source>
</evidence>
<keyword evidence="3" id="KW-1185">Reference proteome</keyword>
<name>A0ABQ4M5U7_9BACL</name>
<dbReference type="PANTHER" id="PTHR36444:SF2">
    <property type="entry name" value="TRANSCRIPTIONAL REGULATOR PROTEIN YOBU-RELATED"/>
    <property type="match status" value="1"/>
</dbReference>
<dbReference type="RefSeq" id="WP_213653579.1">
    <property type="nucleotide sequence ID" value="NZ_BOSL01000001.1"/>
</dbReference>
<comment type="caution">
    <text evidence="2">The sequence shown here is derived from an EMBL/GenBank/DDBJ whole genome shotgun (WGS) entry which is preliminary data.</text>
</comment>
<feature type="domain" description="AraC effector-binding" evidence="1">
    <location>
        <begin position="1"/>
        <end position="178"/>
    </location>
</feature>
<accession>A0ABQ4M5U7</accession>
<proteinExistence type="predicted"/>
<evidence type="ECO:0000313" key="2">
    <source>
        <dbReference type="EMBL" id="GIP51373.1"/>
    </source>
</evidence>